<dbReference type="PANTHER" id="PTHR10353">
    <property type="entry name" value="GLYCOSYL HYDROLASE"/>
    <property type="match status" value="1"/>
</dbReference>
<dbReference type="GO" id="GO:0005975">
    <property type="term" value="P:carbohydrate metabolic process"/>
    <property type="evidence" value="ECO:0007669"/>
    <property type="project" value="InterPro"/>
</dbReference>
<evidence type="ECO:0000256" key="1">
    <source>
        <dbReference type="ARBA" id="ARBA00010838"/>
    </source>
</evidence>
<evidence type="ECO:0000313" key="6">
    <source>
        <dbReference type="Proteomes" id="UP001489004"/>
    </source>
</evidence>
<evidence type="ECO:0000256" key="4">
    <source>
        <dbReference type="RuleBase" id="RU003690"/>
    </source>
</evidence>
<evidence type="ECO:0008006" key="7">
    <source>
        <dbReference type="Google" id="ProtNLM"/>
    </source>
</evidence>
<protein>
    <recommendedName>
        <fullName evidence="7">Beta-glucosidase</fullName>
    </recommendedName>
</protein>
<dbReference type="PROSITE" id="PS00653">
    <property type="entry name" value="GLYCOSYL_HYDROL_F1_2"/>
    <property type="match status" value="1"/>
</dbReference>
<dbReference type="Gene3D" id="3.20.20.80">
    <property type="entry name" value="Glycosidases"/>
    <property type="match status" value="1"/>
</dbReference>
<dbReference type="SUPFAM" id="SSF51445">
    <property type="entry name" value="(Trans)glycosidases"/>
    <property type="match status" value="1"/>
</dbReference>
<dbReference type="EMBL" id="JALJOR010000002">
    <property type="protein sequence ID" value="KAK9823911.1"/>
    <property type="molecule type" value="Genomic_DNA"/>
</dbReference>
<dbReference type="PRINTS" id="PR00131">
    <property type="entry name" value="GLHYDRLASE1"/>
</dbReference>
<dbReference type="FunFam" id="3.20.20.80:FF:000020">
    <property type="entry name" value="Beta-glucosidase 12"/>
    <property type="match status" value="1"/>
</dbReference>
<evidence type="ECO:0000256" key="3">
    <source>
        <dbReference type="ARBA" id="ARBA00023295"/>
    </source>
</evidence>
<keyword evidence="3" id="KW-0326">Glycosidase</keyword>
<organism evidence="5 6">
    <name type="scientific">[Myrmecia] bisecta</name>
    <dbReference type="NCBI Taxonomy" id="41462"/>
    <lineage>
        <taxon>Eukaryota</taxon>
        <taxon>Viridiplantae</taxon>
        <taxon>Chlorophyta</taxon>
        <taxon>core chlorophytes</taxon>
        <taxon>Trebouxiophyceae</taxon>
        <taxon>Trebouxiales</taxon>
        <taxon>Trebouxiaceae</taxon>
        <taxon>Myrmecia</taxon>
    </lineage>
</organism>
<proteinExistence type="inferred from homology"/>
<keyword evidence="6" id="KW-1185">Reference proteome</keyword>
<dbReference type="InterPro" id="IPR033132">
    <property type="entry name" value="GH_1_N_CS"/>
</dbReference>
<dbReference type="GO" id="GO:0008422">
    <property type="term" value="F:beta-glucosidase activity"/>
    <property type="evidence" value="ECO:0007669"/>
    <property type="project" value="TreeGrafter"/>
</dbReference>
<gene>
    <name evidence="5" type="ORF">WJX72_006306</name>
</gene>
<evidence type="ECO:0000256" key="2">
    <source>
        <dbReference type="ARBA" id="ARBA00022801"/>
    </source>
</evidence>
<sequence length="494" mass="55514">MPAKASPLLIPRPVKGQQLSAAVLSPRRTMHTAAGKAEAGPGFYFGTASASYQVEGAHDVDGRRPSIWDTFCHTPGKTANGDSGDIAIDFYHRYEEDIQSMKELGIQVFRFSISWPRIFPDGSGQVNQAGLDFYSRLIDALLAAGIEPSVTLYHWDLPQALHDRYGGWLSDQIVPDFVAFAEACFSAFGPRVTYWTTFNEPWTFIWMGYSVGAHAPGRGPTCAEGSQQEPWICTHNVLNAHAAAVASFRRLVPHGKISINFNTEWAEPLTDSPADKAAAQRHMDFFLGIYADPVYFGEYPQSVRDRVPCLPHFSDEQRRLLQGSADYFALNYYTSRYVRDGGDNEEGTTSLTERDGQVIGRQADSEWLYSVPWAFRKLMVYIDRRYGHPEMHITENGCSVPKESQLALPEALEDTFRVQYYKDHLAEIEGAKHEDGVDIRGFCAWSWADNLEWADGFDKRFGIVHVDYRNGLKRTPKASAKWLSEYFKGAACGR</sequence>
<comment type="caution">
    <text evidence="5">The sequence shown here is derived from an EMBL/GenBank/DDBJ whole genome shotgun (WGS) entry which is preliminary data.</text>
</comment>
<accession>A0AAW1QS08</accession>
<dbReference type="Pfam" id="PF00232">
    <property type="entry name" value="Glyco_hydro_1"/>
    <property type="match status" value="1"/>
</dbReference>
<dbReference type="AlphaFoldDB" id="A0AAW1QS08"/>
<dbReference type="InterPro" id="IPR001360">
    <property type="entry name" value="Glyco_hydro_1"/>
</dbReference>
<dbReference type="PANTHER" id="PTHR10353:SF36">
    <property type="entry name" value="LP05116P"/>
    <property type="match status" value="1"/>
</dbReference>
<comment type="similarity">
    <text evidence="1 4">Belongs to the glycosyl hydrolase 1 family.</text>
</comment>
<name>A0AAW1QS08_9CHLO</name>
<reference evidence="5 6" key="1">
    <citation type="journal article" date="2024" name="Nat. Commun.">
        <title>Phylogenomics reveals the evolutionary origins of lichenization in chlorophyte algae.</title>
        <authorList>
            <person name="Puginier C."/>
            <person name="Libourel C."/>
            <person name="Otte J."/>
            <person name="Skaloud P."/>
            <person name="Haon M."/>
            <person name="Grisel S."/>
            <person name="Petersen M."/>
            <person name="Berrin J.G."/>
            <person name="Delaux P.M."/>
            <person name="Dal Grande F."/>
            <person name="Keller J."/>
        </authorList>
    </citation>
    <scope>NUCLEOTIDE SEQUENCE [LARGE SCALE GENOMIC DNA]</scope>
    <source>
        <strain evidence="5 6">SAG 2043</strain>
    </source>
</reference>
<dbReference type="InterPro" id="IPR017853">
    <property type="entry name" value="GH"/>
</dbReference>
<keyword evidence="2" id="KW-0378">Hydrolase</keyword>
<evidence type="ECO:0000313" key="5">
    <source>
        <dbReference type="EMBL" id="KAK9823911.1"/>
    </source>
</evidence>
<dbReference type="Proteomes" id="UP001489004">
    <property type="component" value="Unassembled WGS sequence"/>
</dbReference>